<name>A0A2W4SXC0_9GAMM</name>
<dbReference type="Gene3D" id="3.30.300.250">
    <property type="match status" value="1"/>
</dbReference>
<sequence>MVVTPTALAKGLFGTIFGGVIGGAIGKITGKSAFEDTHTQQEVDAIITKGFAQIAEQKNRQGPTMIDKDTRWDRSEAGPGPRLTYFYSFPNYSSRDIAPSWLQANLKPDVKKSICANKEMQPSLRYGATYVYAYSGNDGMEIARFQINKNDCN</sequence>
<dbReference type="AlphaFoldDB" id="A0A2W4SXC0"/>
<dbReference type="EMBL" id="QJPH01000292">
    <property type="protein sequence ID" value="PZN79790.1"/>
    <property type="molecule type" value="Genomic_DNA"/>
</dbReference>
<accession>A0A2W4SXC0</accession>
<dbReference type="Proteomes" id="UP000249396">
    <property type="component" value="Unassembled WGS sequence"/>
</dbReference>
<protein>
    <submittedName>
        <fullName evidence="1">Uncharacterized protein</fullName>
    </submittedName>
</protein>
<evidence type="ECO:0000313" key="2">
    <source>
        <dbReference type="Proteomes" id="UP000249396"/>
    </source>
</evidence>
<comment type="caution">
    <text evidence="1">The sequence shown here is derived from an EMBL/GenBank/DDBJ whole genome shotgun (WGS) entry which is preliminary data.</text>
</comment>
<evidence type="ECO:0000313" key="1">
    <source>
        <dbReference type="EMBL" id="PZN79790.1"/>
    </source>
</evidence>
<gene>
    <name evidence="1" type="ORF">DM484_10850</name>
</gene>
<reference evidence="1 2" key="1">
    <citation type="journal article" date="2018" name="Aquat. Microb. Ecol.">
        <title>Gammaproteobacterial methanotrophs dominate.</title>
        <authorList>
            <person name="Rissanen A.J."/>
            <person name="Saarenheimo J."/>
            <person name="Tiirola M."/>
            <person name="Peura S."/>
            <person name="Aalto S.L."/>
            <person name="Karvinen A."/>
            <person name="Nykanen H."/>
        </authorList>
    </citation>
    <scope>NUCLEOTIDE SEQUENCE [LARGE SCALE GENOMIC DNA]</scope>
    <source>
        <strain evidence="1">AMbin10</strain>
    </source>
</reference>
<proteinExistence type="predicted"/>
<organism evidence="1 2">
    <name type="scientific">Candidatus Methylumidiphilus alinenensis</name>
    <dbReference type="NCBI Taxonomy" id="2202197"/>
    <lineage>
        <taxon>Bacteria</taxon>
        <taxon>Pseudomonadati</taxon>
        <taxon>Pseudomonadota</taxon>
        <taxon>Gammaproteobacteria</taxon>
        <taxon>Methylococcales</taxon>
        <taxon>Candidatus Methylumidiphilus</taxon>
    </lineage>
</organism>